<dbReference type="PANTHER" id="PTHR11686">
    <property type="entry name" value="GAMMA GLUTAMYL TRANSPEPTIDASE"/>
    <property type="match status" value="1"/>
</dbReference>
<dbReference type="GO" id="GO:0103068">
    <property type="term" value="F:leukotriene C4 gamma-glutamyl transferase activity"/>
    <property type="evidence" value="ECO:0007669"/>
    <property type="project" value="UniProtKB-EC"/>
</dbReference>
<feature type="active site" description="Nucleophile" evidence="1">
    <location>
        <position position="352"/>
    </location>
</feature>
<feature type="binding site" evidence="2">
    <location>
        <position position="73"/>
    </location>
    <ligand>
        <name>L-glutamate</name>
        <dbReference type="ChEBI" id="CHEBI:29985"/>
    </ligand>
</feature>
<feature type="binding site" evidence="2">
    <location>
        <position position="394"/>
    </location>
    <ligand>
        <name>L-glutamate</name>
        <dbReference type="ChEBI" id="CHEBI:29985"/>
    </ligand>
</feature>
<dbReference type="GO" id="GO:0005886">
    <property type="term" value="C:plasma membrane"/>
    <property type="evidence" value="ECO:0007669"/>
    <property type="project" value="TreeGrafter"/>
</dbReference>
<dbReference type="EC" id="3.4.19.13" evidence="3"/>
<comment type="catalytic activity">
    <reaction evidence="3">
        <text>glutathione + H2O = L-cysteinylglycine + L-glutamate</text>
        <dbReference type="Rhea" id="RHEA:28807"/>
        <dbReference type="ChEBI" id="CHEBI:15377"/>
        <dbReference type="ChEBI" id="CHEBI:29985"/>
        <dbReference type="ChEBI" id="CHEBI:57925"/>
        <dbReference type="ChEBI" id="CHEBI:61694"/>
        <dbReference type="EC" id="3.4.19.13"/>
    </reaction>
</comment>
<comment type="function">
    <text evidence="3">Cleaves the gamma-glutamyl peptide bond of glutathione and glutathione conjugates.</text>
</comment>
<evidence type="ECO:0000313" key="6">
    <source>
        <dbReference type="Proteomes" id="UP000322225"/>
    </source>
</evidence>
<dbReference type="Gene3D" id="1.10.246.130">
    <property type="match status" value="1"/>
</dbReference>
<dbReference type="GeneID" id="43588615"/>
<organism evidence="5 6">
    <name type="scientific">Kwoniella shandongensis</name>
    <dbReference type="NCBI Taxonomy" id="1734106"/>
    <lineage>
        <taxon>Eukaryota</taxon>
        <taxon>Fungi</taxon>
        <taxon>Dikarya</taxon>
        <taxon>Basidiomycota</taxon>
        <taxon>Agaricomycotina</taxon>
        <taxon>Tremellomycetes</taxon>
        <taxon>Tremellales</taxon>
        <taxon>Cryptococcaceae</taxon>
        <taxon>Kwoniella</taxon>
    </lineage>
</organism>
<dbReference type="InterPro" id="IPR043138">
    <property type="entry name" value="GGT_lsub"/>
</dbReference>
<protein>
    <recommendedName>
        <fullName evidence="3">Glutathione hydrolase</fullName>
        <ecNumber evidence="3">2.3.2.2</ecNumber>
        <ecNumber evidence="3">3.4.19.13</ecNumber>
    </recommendedName>
    <alternativeName>
        <fullName evidence="3">Gamma-glutamyltransferase</fullName>
    </alternativeName>
    <alternativeName>
        <fullName evidence="3">Gamma-glutamyltranspeptidase</fullName>
    </alternativeName>
</protein>
<comment type="pathway">
    <text evidence="3">Sulfur metabolism; glutathione metabolism.</text>
</comment>
<reference evidence="5" key="2">
    <citation type="submission" date="2024-01" db="EMBL/GenBank/DDBJ databases">
        <title>Comparative genomics of Cryptococcus and Kwoniella reveals pathogenesis evolution and contrasting modes of karyotype evolution via chromosome fusion or intercentromeric recombination.</title>
        <authorList>
            <person name="Coelho M.A."/>
            <person name="David-Palma M."/>
            <person name="Shea T."/>
            <person name="Bowers K."/>
            <person name="McGinley-Smith S."/>
            <person name="Mohammad A.W."/>
            <person name="Gnirke A."/>
            <person name="Yurkov A.M."/>
            <person name="Nowrousian M."/>
            <person name="Sun S."/>
            <person name="Cuomo C.A."/>
            <person name="Heitman J."/>
        </authorList>
    </citation>
    <scope>NUCLEOTIDE SEQUENCE</scope>
    <source>
        <strain evidence="5">CBS 12478</strain>
    </source>
</reference>
<dbReference type="GO" id="GO:0006751">
    <property type="term" value="P:glutathione catabolic process"/>
    <property type="evidence" value="ECO:0007669"/>
    <property type="project" value="UniProtKB-UniRule"/>
</dbReference>
<feature type="binding site" evidence="2">
    <location>
        <begin position="422"/>
        <end position="423"/>
    </location>
    <ligand>
        <name>L-glutamate</name>
        <dbReference type="ChEBI" id="CHEBI:29985"/>
    </ligand>
</feature>
<dbReference type="InterPro" id="IPR029055">
    <property type="entry name" value="Ntn_hydrolases_N"/>
</dbReference>
<dbReference type="Gene3D" id="3.60.20.40">
    <property type="match status" value="1"/>
</dbReference>
<dbReference type="OrthoDB" id="1081007at2759"/>
<evidence type="ECO:0000313" key="5">
    <source>
        <dbReference type="EMBL" id="WWD17920.1"/>
    </source>
</evidence>
<dbReference type="GO" id="GO:0036374">
    <property type="term" value="F:glutathione hydrolase activity"/>
    <property type="evidence" value="ECO:0007669"/>
    <property type="project" value="UniProtKB-UniRule"/>
</dbReference>
<feature type="region of interest" description="Disordered" evidence="4">
    <location>
        <begin position="537"/>
        <end position="558"/>
    </location>
</feature>
<dbReference type="EMBL" id="CP144054">
    <property type="protein sequence ID" value="WWD17920.1"/>
    <property type="molecule type" value="Genomic_DNA"/>
</dbReference>
<dbReference type="Proteomes" id="UP000322225">
    <property type="component" value="Chromosome 4"/>
</dbReference>
<dbReference type="InterPro" id="IPR043137">
    <property type="entry name" value="GGT_ssub_C"/>
</dbReference>
<sequence length="558" mass="59952">MSSELLSGAVASEQRRASEVGTSILAAGGNAADAIIATILTVNTLAPYHSDIGGGGFAIIRDKEGRYDSLDFRHTAPAAANSEFYKNPSVSTAIGGAAVAVPGEIRGLEALHKKYGRLEWSKLFEGAIKYAKEGAEVGGDLYDFISRECIPSGSSNLSGSWMESEPMYASLFQDGQALPIGSIWKRPEYATTLEKIAAGGADVFYQGEIAEGIVKSVRDKGGLMTLDDLKNYRVNWNTPLSIKYRDCTLWAPPAPASGAIWLSAMGILSHFEPTESGSVTDLHRLTEALRLAYGQRTALGDPAYVPGLEEKQRSWLTPEALRQRASMISDEKTQEPDYYKPPKVEIVNDNGTSNITVADSEGLVISITTTVGLPWGSHIMVPGLGLVLNDSMDDFSVEGRPNATGYEPQVANYVYGGKRPLSSSCPYIVENSAGHVVLSGGAAGGSTIIGCNVQVARNVLDYDMTAAEAMRANRLHNQILPNFSDLERSSTHQGITIDGFSEEQVKGLEGKGHKIRWVEKNRSVPCAIKFVEGQGGKRWEAEGDPRKHDSGGSVFIAQ</sequence>
<keyword evidence="3" id="KW-0378">Hydrolase</keyword>
<evidence type="ECO:0000256" key="1">
    <source>
        <dbReference type="PIRSR" id="PIRSR600101-1"/>
    </source>
</evidence>
<evidence type="ECO:0000256" key="3">
    <source>
        <dbReference type="RuleBase" id="RU368068"/>
    </source>
</evidence>
<keyword evidence="3" id="KW-0012">Acyltransferase</keyword>
<comment type="catalytic activity">
    <reaction evidence="3">
        <text>an N-terminal (5-L-glutamyl)-[peptide] + an alpha-amino acid = 5-L-glutamyl amino acid + an N-terminal L-alpha-aminoacyl-[peptide]</text>
        <dbReference type="Rhea" id="RHEA:23904"/>
        <dbReference type="Rhea" id="RHEA-COMP:9780"/>
        <dbReference type="Rhea" id="RHEA-COMP:9795"/>
        <dbReference type="ChEBI" id="CHEBI:77644"/>
        <dbReference type="ChEBI" id="CHEBI:78597"/>
        <dbReference type="ChEBI" id="CHEBI:78599"/>
        <dbReference type="ChEBI" id="CHEBI:78608"/>
        <dbReference type="EC" id="2.3.2.2"/>
    </reaction>
</comment>
<name>A0A5M6BZV6_9TREE</name>
<dbReference type="InterPro" id="IPR000101">
    <property type="entry name" value="GGT_peptidase"/>
</dbReference>
<dbReference type="Pfam" id="PF01019">
    <property type="entry name" value="G_glu_transpept"/>
    <property type="match status" value="1"/>
</dbReference>
<feature type="compositionally biased region" description="Basic and acidic residues" evidence="4">
    <location>
        <begin position="537"/>
        <end position="550"/>
    </location>
</feature>
<evidence type="ECO:0000256" key="4">
    <source>
        <dbReference type="SAM" id="MobiDB-lite"/>
    </source>
</evidence>
<proteinExistence type="predicted"/>
<dbReference type="SUPFAM" id="SSF56235">
    <property type="entry name" value="N-terminal nucleophile aminohydrolases (Ntn hydrolases)"/>
    <property type="match status" value="1"/>
</dbReference>
<keyword evidence="6" id="KW-1185">Reference proteome</keyword>
<dbReference type="PANTHER" id="PTHR11686:SF62">
    <property type="entry name" value="GLUTATHIONE HYDROLASE"/>
    <property type="match status" value="1"/>
</dbReference>
<evidence type="ECO:0000256" key="2">
    <source>
        <dbReference type="PIRSR" id="PIRSR600101-2"/>
    </source>
</evidence>
<gene>
    <name evidence="5" type="ORF">CI109_102365</name>
</gene>
<reference evidence="5" key="1">
    <citation type="submission" date="2017-08" db="EMBL/GenBank/DDBJ databases">
        <authorList>
            <person name="Cuomo C."/>
            <person name="Billmyre B."/>
            <person name="Heitman J."/>
        </authorList>
    </citation>
    <scope>NUCLEOTIDE SEQUENCE</scope>
    <source>
        <strain evidence="5">CBS 12478</strain>
    </source>
</reference>
<dbReference type="KEGG" id="ksn:43588615"/>
<dbReference type="EC" id="2.3.2.2" evidence="3"/>
<dbReference type="RefSeq" id="XP_031861345.1">
    <property type="nucleotide sequence ID" value="XM_032004480.1"/>
</dbReference>
<keyword evidence="3" id="KW-0808">Transferase</keyword>
<dbReference type="PRINTS" id="PR01210">
    <property type="entry name" value="GGTRANSPTASE"/>
</dbReference>
<comment type="catalytic activity">
    <reaction evidence="3">
        <text>an S-substituted glutathione + H2O = an S-substituted L-cysteinylglycine + L-glutamate</text>
        <dbReference type="Rhea" id="RHEA:59468"/>
        <dbReference type="ChEBI" id="CHEBI:15377"/>
        <dbReference type="ChEBI" id="CHEBI:29985"/>
        <dbReference type="ChEBI" id="CHEBI:90779"/>
        <dbReference type="ChEBI" id="CHEBI:143103"/>
        <dbReference type="EC" id="3.4.19.13"/>
    </reaction>
</comment>
<dbReference type="AlphaFoldDB" id="A0A5M6BZV6"/>
<accession>A0A5M6BZV6</accession>
<feature type="binding site" evidence="2">
    <location>
        <position position="445"/>
    </location>
    <ligand>
        <name>L-glutamate</name>
        <dbReference type="ChEBI" id="CHEBI:29985"/>
    </ligand>
</feature>